<dbReference type="Proteomes" id="UP000029669">
    <property type="component" value="Chromosome"/>
</dbReference>
<gene>
    <name evidence="1" type="ORF">TKV_c21440</name>
</gene>
<dbReference type="OrthoDB" id="1708132at2"/>
<accession>A0A097ATY8</accession>
<protein>
    <recommendedName>
        <fullName evidence="3">DUF3787 domain-containing protein</fullName>
    </recommendedName>
</protein>
<dbReference type="eggNOG" id="ENOG5033BER">
    <property type="taxonomic scope" value="Bacteria"/>
</dbReference>
<dbReference type="KEGG" id="tki:TKV_c21440"/>
<dbReference type="RefSeq" id="WP_084574261.1">
    <property type="nucleotide sequence ID" value="NZ_CP009170.1"/>
</dbReference>
<reference evidence="2" key="1">
    <citation type="journal article" date="2015" name="Genome Announc.">
        <title>Whole-Genome Sequences of 80 Environmental and Clinical Isolates of Burkholderia pseudomallei.</title>
        <authorList>
            <person name="Johnson S.L."/>
            <person name="Baker A.L."/>
            <person name="Chain P.S."/>
            <person name="Currie B.J."/>
            <person name="Daligault H.E."/>
            <person name="Davenport K.W."/>
            <person name="Davis C.B."/>
            <person name="Inglis T.J."/>
            <person name="Kaestli M."/>
            <person name="Koren S."/>
            <person name="Mayo M."/>
            <person name="Merritt A.J."/>
            <person name="Price E.P."/>
            <person name="Sarovich D.S."/>
            <person name="Warner J."/>
            <person name="Rosovitz M.J."/>
        </authorList>
    </citation>
    <scope>NUCLEOTIDE SEQUENCE [LARGE SCALE GENOMIC DNA]</scope>
    <source>
        <strain evidence="2">DSM 2030</strain>
    </source>
</reference>
<dbReference type="AlphaFoldDB" id="A0A097ATY8"/>
<proteinExistence type="predicted"/>
<dbReference type="HOGENOM" id="CLU_202393_0_0_9"/>
<dbReference type="EMBL" id="CP009170">
    <property type="protein sequence ID" value="AIS53276.1"/>
    <property type="molecule type" value="Genomic_DNA"/>
</dbReference>
<dbReference type="Pfam" id="PF12655">
    <property type="entry name" value="CDIF630_02480-like"/>
    <property type="match status" value="1"/>
</dbReference>
<evidence type="ECO:0000313" key="1">
    <source>
        <dbReference type="EMBL" id="AIS53276.1"/>
    </source>
</evidence>
<evidence type="ECO:0000313" key="2">
    <source>
        <dbReference type="Proteomes" id="UP000029669"/>
    </source>
</evidence>
<sequence>MTKKPKKTHKVPIENHKTASWANIQNVKEESNVPIPSENEVINAKEWVEENKK</sequence>
<keyword evidence="2" id="KW-1185">Reference proteome</keyword>
<organism evidence="1 2">
    <name type="scientific">Thermoanaerobacter kivui</name>
    <name type="common">Acetogenium kivui</name>
    <dbReference type="NCBI Taxonomy" id="2325"/>
    <lineage>
        <taxon>Bacteria</taxon>
        <taxon>Bacillati</taxon>
        <taxon>Bacillota</taxon>
        <taxon>Clostridia</taxon>
        <taxon>Thermoanaerobacterales</taxon>
        <taxon>Thermoanaerobacteraceae</taxon>
        <taxon>Thermoanaerobacter</taxon>
    </lineage>
</organism>
<name>A0A097ATY8_THEKI</name>
<evidence type="ECO:0008006" key="3">
    <source>
        <dbReference type="Google" id="ProtNLM"/>
    </source>
</evidence>
<dbReference type="InterPro" id="IPR024209">
    <property type="entry name" value="CDIF630_02480-like"/>
</dbReference>